<dbReference type="Gene3D" id="1.10.510.10">
    <property type="entry name" value="Transferase(Phosphotransferase) domain 1"/>
    <property type="match status" value="1"/>
</dbReference>
<keyword evidence="3" id="KW-1185">Reference proteome</keyword>
<dbReference type="PANTHER" id="PTHR44329">
    <property type="entry name" value="SERINE/THREONINE-PROTEIN KINASE TNNI3K-RELATED"/>
    <property type="match status" value="1"/>
</dbReference>
<evidence type="ECO:0000259" key="1">
    <source>
        <dbReference type="PROSITE" id="PS50011"/>
    </source>
</evidence>
<comment type="caution">
    <text evidence="2">The sequence shown here is derived from an EMBL/GenBank/DDBJ whole genome shotgun (WGS) entry which is preliminary data.</text>
</comment>
<dbReference type="Pfam" id="PF00069">
    <property type="entry name" value="Pkinase"/>
    <property type="match status" value="1"/>
</dbReference>
<evidence type="ECO:0000313" key="2">
    <source>
        <dbReference type="EMBL" id="CAK0902956.1"/>
    </source>
</evidence>
<dbReference type="InterPro" id="IPR011009">
    <property type="entry name" value="Kinase-like_dom_sf"/>
</dbReference>
<gene>
    <name evidence="2" type="ORF">PCOR1329_LOCUS79401</name>
</gene>
<dbReference type="InterPro" id="IPR000719">
    <property type="entry name" value="Prot_kinase_dom"/>
</dbReference>
<dbReference type="Proteomes" id="UP001189429">
    <property type="component" value="Unassembled WGS sequence"/>
</dbReference>
<organism evidence="2 3">
    <name type="scientific">Prorocentrum cordatum</name>
    <dbReference type="NCBI Taxonomy" id="2364126"/>
    <lineage>
        <taxon>Eukaryota</taxon>
        <taxon>Sar</taxon>
        <taxon>Alveolata</taxon>
        <taxon>Dinophyceae</taxon>
        <taxon>Prorocentrales</taxon>
        <taxon>Prorocentraceae</taxon>
        <taxon>Prorocentrum</taxon>
    </lineage>
</organism>
<dbReference type="PROSITE" id="PS50011">
    <property type="entry name" value="PROTEIN_KINASE_DOM"/>
    <property type="match status" value="1"/>
</dbReference>
<feature type="domain" description="Protein kinase" evidence="1">
    <location>
        <begin position="1"/>
        <end position="191"/>
    </location>
</feature>
<accession>A0ABN9XSJ6</accession>
<evidence type="ECO:0000313" key="3">
    <source>
        <dbReference type="Proteomes" id="UP001189429"/>
    </source>
</evidence>
<dbReference type="EMBL" id="CAUYUJ010021143">
    <property type="protein sequence ID" value="CAK0902956.1"/>
    <property type="molecule type" value="Genomic_DNA"/>
</dbReference>
<sequence>VMELCAGVVMERLLPPGSSLGGPGRHAVLRALLDAAVYLHGQLVAHRDLHARNVLIDSHAREGGAREGVGAVKVVDFGCALRPEGKGAGQGPIFEDDLNSSILPPEFGSDDSCPFACDVFAVGLLAAGLKVGQPLGTADVLRRGAVSVPPGFLALGAAGAAHMGSMLCPRPAGRPPARACLDALPPVEGWLA</sequence>
<reference evidence="2" key="1">
    <citation type="submission" date="2023-10" db="EMBL/GenBank/DDBJ databases">
        <authorList>
            <person name="Chen Y."/>
            <person name="Shah S."/>
            <person name="Dougan E. K."/>
            <person name="Thang M."/>
            <person name="Chan C."/>
        </authorList>
    </citation>
    <scope>NUCLEOTIDE SEQUENCE [LARGE SCALE GENOMIC DNA]</scope>
</reference>
<feature type="non-terminal residue" evidence="2">
    <location>
        <position position="1"/>
    </location>
</feature>
<dbReference type="SUPFAM" id="SSF56112">
    <property type="entry name" value="Protein kinase-like (PK-like)"/>
    <property type="match status" value="1"/>
</dbReference>
<dbReference type="InterPro" id="IPR051681">
    <property type="entry name" value="Ser/Thr_Kinases-Pseudokinases"/>
</dbReference>
<protein>
    <recommendedName>
        <fullName evidence="1">Protein kinase domain-containing protein</fullName>
    </recommendedName>
</protein>
<proteinExistence type="predicted"/>
<name>A0ABN9XSJ6_9DINO</name>
<dbReference type="SMART" id="SM00220">
    <property type="entry name" value="S_TKc"/>
    <property type="match status" value="1"/>
</dbReference>